<evidence type="ECO:0000256" key="1">
    <source>
        <dbReference type="ARBA" id="ARBA00022679"/>
    </source>
</evidence>
<sequence length="278" mass="32183">MKQLFDDISIASSKIVTKTYSTSFSLGISCLHRKFHEAIYSIYGFVRLGDEVVDSFHDYDKRTLLAEFQESTYRAIDQKISLNPILNSFQHVVNNYGIERELIEQFLASMEMDLQDKNHSLFSYETYILGSAEVVGLMCLRVFTENNREMYDHLKPSAMKLGAAFQKVNFLRDLKNDYEGLGRVYFPGIDLTVFTQKEKEQIECEIQKDFDDALVGIKQLPRSSRFGVYVAYIYYKTLFNKIKSVSCDRIMESRIRVPNAQKISLLAGSYVKHSLRLI</sequence>
<dbReference type="InterPro" id="IPR002060">
    <property type="entry name" value="Squ/phyt_synthse"/>
</dbReference>
<keyword evidence="1" id="KW-0808">Transferase</keyword>
<reference evidence="2" key="1">
    <citation type="journal article" date="2014" name="Int. J. Syst. Evol. Microbiol.">
        <title>Complete genome sequence of Corynebacterium casei LMG S-19264T (=DSM 44701T), isolated from a smear-ripened cheese.</title>
        <authorList>
            <consortium name="US DOE Joint Genome Institute (JGI-PGF)"/>
            <person name="Walter F."/>
            <person name="Albersmeier A."/>
            <person name="Kalinowski J."/>
            <person name="Ruckert C."/>
        </authorList>
    </citation>
    <scope>NUCLEOTIDE SEQUENCE</scope>
    <source>
        <strain evidence="2">CGMCC 1.15343</strain>
    </source>
</reference>
<dbReference type="EMBL" id="BMIL01000006">
    <property type="protein sequence ID" value="GGC65988.1"/>
    <property type="molecule type" value="Genomic_DNA"/>
</dbReference>
<dbReference type="SFLD" id="SFLDS00005">
    <property type="entry name" value="Isoprenoid_Synthase_Type_I"/>
    <property type="match status" value="1"/>
</dbReference>
<dbReference type="SUPFAM" id="SSF48576">
    <property type="entry name" value="Terpenoid synthases"/>
    <property type="match status" value="1"/>
</dbReference>
<reference evidence="2" key="2">
    <citation type="submission" date="2020-09" db="EMBL/GenBank/DDBJ databases">
        <authorList>
            <person name="Sun Q."/>
            <person name="Zhou Y."/>
        </authorList>
    </citation>
    <scope>NUCLEOTIDE SEQUENCE</scope>
    <source>
        <strain evidence="2">CGMCC 1.15343</strain>
    </source>
</reference>
<dbReference type="Pfam" id="PF00494">
    <property type="entry name" value="SQS_PSY"/>
    <property type="match status" value="1"/>
</dbReference>
<dbReference type="AlphaFoldDB" id="A0A916U9Z0"/>
<dbReference type="InterPro" id="IPR033904">
    <property type="entry name" value="Trans_IPPS_HH"/>
</dbReference>
<dbReference type="GO" id="GO:0051996">
    <property type="term" value="F:squalene synthase [NAD(P)H] activity"/>
    <property type="evidence" value="ECO:0007669"/>
    <property type="project" value="InterPro"/>
</dbReference>
<dbReference type="InterPro" id="IPR044843">
    <property type="entry name" value="Trans_IPPS_bact-type"/>
</dbReference>
<evidence type="ECO:0000313" key="2">
    <source>
        <dbReference type="EMBL" id="GGC65988.1"/>
    </source>
</evidence>
<name>A0A916U9Z0_9SPHI</name>
<dbReference type="Gene3D" id="1.10.600.10">
    <property type="entry name" value="Farnesyl Diphosphate Synthase"/>
    <property type="match status" value="1"/>
</dbReference>
<dbReference type="InterPro" id="IPR019845">
    <property type="entry name" value="Squalene/phytoene_synthase_CS"/>
</dbReference>
<dbReference type="RefSeq" id="WP_188626709.1">
    <property type="nucleotide sequence ID" value="NZ_BMIL01000006.1"/>
</dbReference>
<dbReference type="SFLD" id="SFLDG01212">
    <property type="entry name" value="Phytoene_synthase_like"/>
    <property type="match status" value="1"/>
</dbReference>
<dbReference type="PROSITE" id="PS01045">
    <property type="entry name" value="SQUALEN_PHYTOEN_SYN_2"/>
    <property type="match status" value="1"/>
</dbReference>
<proteinExistence type="predicted"/>
<dbReference type="PANTHER" id="PTHR31480">
    <property type="entry name" value="BIFUNCTIONAL LYCOPENE CYCLASE/PHYTOENE SYNTHASE"/>
    <property type="match status" value="1"/>
</dbReference>
<accession>A0A916U9Z0</accession>
<comment type="caution">
    <text evidence="2">The sequence shown here is derived from an EMBL/GenBank/DDBJ whole genome shotgun (WGS) entry which is preliminary data.</text>
</comment>
<protein>
    <submittedName>
        <fullName evidence="2">Phytoene synthase</fullName>
    </submittedName>
</protein>
<dbReference type="InterPro" id="IPR008949">
    <property type="entry name" value="Isoprenoid_synthase_dom_sf"/>
</dbReference>
<dbReference type="PROSITE" id="PS51257">
    <property type="entry name" value="PROKAR_LIPOPROTEIN"/>
    <property type="match status" value="1"/>
</dbReference>
<organism evidence="2 3">
    <name type="scientific">Pedobacter quisquiliarum</name>
    <dbReference type="NCBI Taxonomy" id="1834438"/>
    <lineage>
        <taxon>Bacteria</taxon>
        <taxon>Pseudomonadati</taxon>
        <taxon>Bacteroidota</taxon>
        <taxon>Sphingobacteriia</taxon>
        <taxon>Sphingobacteriales</taxon>
        <taxon>Sphingobacteriaceae</taxon>
        <taxon>Pedobacter</taxon>
    </lineage>
</organism>
<dbReference type="GO" id="GO:0016117">
    <property type="term" value="P:carotenoid biosynthetic process"/>
    <property type="evidence" value="ECO:0007669"/>
    <property type="project" value="UniProtKB-ARBA"/>
</dbReference>
<evidence type="ECO:0000313" key="3">
    <source>
        <dbReference type="Proteomes" id="UP000651668"/>
    </source>
</evidence>
<dbReference type="CDD" id="cd00683">
    <property type="entry name" value="Trans_IPPS_HH"/>
    <property type="match status" value="1"/>
</dbReference>
<dbReference type="GO" id="GO:0004311">
    <property type="term" value="F:geranylgeranyl diphosphate synthase activity"/>
    <property type="evidence" value="ECO:0007669"/>
    <property type="project" value="InterPro"/>
</dbReference>
<dbReference type="Proteomes" id="UP000651668">
    <property type="component" value="Unassembled WGS sequence"/>
</dbReference>
<keyword evidence="3" id="KW-1185">Reference proteome</keyword>
<gene>
    <name evidence="2" type="primary">crtB</name>
    <name evidence="2" type="ORF">GCM10011387_19490</name>
</gene>
<dbReference type="SFLD" id="SFLDG01018">
    <property type="entry name" value="Squalene/Phytoene_Synthase_Lik"/>
    <property type="match status" value="1"/>
</dbReference>